<dbReference type="InterPro" id="IPR050300">
    <property type="entry name" value="GDXG_lipolytic_enzyme"/>
</dbReference>
<keyword evidence="1 3" id="KW-0378">Hydrolase</keyword>
<proteinExistence type="predicted"/>
<feature type="domain" description="Alpha/beta hydrolase fold-3" evidence="2">
    <location>
        <begin position="46"/>
        <end position="261"/>
    </location>
</feature>
<dbReference type="OrthoDB" id="408631at2759"/>
<name>A0A2T2NWB0_CORCC</name>
<dbReference type="Gene3D" id="3.40.50.1820">
    <property type="entry name" value="alpha/beta hydrolase"/>
    <property type="match status" value="1"/>
</dbReference>
<keyword evidence="4" id="KW-1185">Reference proteome</keyword>
<evidence type="ECO:0000313" key="4">
    <source>
        <dbReference type="Proteomes" id="UP000240883"/>
    </source>
</evidence>
<gene>
    <name evidence="3" type="ORF">BS50DRAFT_599653</name>
</gene>
<dbReference type="SUPFAM" id="SSF53474">
    <property type="entry name" value="alpha/beta-Hydrolases"/>
    <property type="match status" value="1"/>
</dbReference>
<dbReference type="EMBL" id="KZ678133">
    <property type="protein sequence ID" value="PSN69378.1"/>
    <property type="molecule type" value="Genomic_DNA"/>
</dbReference>
<dbReference type="STRING" id="1448308.A0A2T2NWB0"/>
<dbReference type="Proteomes" id="UP000240883">
    <property type="component" value="Unassembled WGS sequence"/>
</dbReference>
<protein>
    <submittedName>
        <fullName evidence="3">Alpha/beta-hydrolase</fullName>
    </submittedName>
</protein>
<dbReference type="GO" id="GO:0016787">
    <property type="term" value="F:hydrolase activity"/>
    <property type="evidence" value="ECO:0007669"/>
    <property type="project" value="UniProtKB-KW"/>
</dbReference>
<dbReference type="PANTHER" id="PTHR48081:SF8">
    <property type="entry name" value="ALPHA_BETA HYDROLASE FOLD-3 DOMAIN-CONTAINING PROTEIN-RELATED"/>
    <property type="match status" value="1"/>
</dbReference>
<dbReference type="Pfam" id="PF07859">
    <property type="entry name" value="Abhydrolase_3"/>
    <property type="match status" value="1"/>
</dbReference>
<dbReference type="AlphaFoldDB" id="A0A2T2NWB0"/>
<evidence type="ECO:0000256" key="1">
    <source>
        <dbReference type="ARBA" id="ARBA00022801"/>
    </source>
</evidence>
<reference evidence="3 4" key="1">
    <citation type="journal article" date="2018" name="Front. Microbiol.">
        <title>Genome-Wide Analysis of Corynespora cassiicola Leaf Fall Disease Putative Effectors.</title>
        <authorList>
            <person name="Lopez D."/>
            <person name="Ribeiro S."/>
            <person name="Label P."/>
            <person name="Fumanal B."/>
            <person name="Venisse J.S."/>
            <person name="Kohler A."/>
            <person name="de Oliveira R.R."/>
            <person name="Labutti K."/>
            <person name="Lipzen A."/>
            <person name="Lail K."/>
            <person name="Bauer D."/>
            <person name="Ohm R.A."/>
            <person name="Barry K.W."/>
            <person name="Spatafora J."/>
            <person name="Grigoriev I.V."/>
            <person name="Martin F.M."/>
            <person name="Pujade-Renaud V."/>
        </authorList>
    </citation>
    <scope>NUCLEOTIDE SEQUENCE [LARGE SCALE GENOMIC DNA]</scope>
    <source>
        <strain evidence="3 4">Philippines</strain>
    </source>
</reference>
<dbReference type="InterPro" id="IPR013094">
    <property type="entry name" value="AB_hydrolase_3"/>
</dbReference>
<dbReference type="InterPro" id="IPR029058">
    <property type="entry name" value="AB_hydrolase_fold"/>
</dbReference>
<organism evidence="3 4">
    <name type="scientific">Corynespora cassiicola Philippines</name>
    <dbReference type="NCBI Taxonomy" id="1448308"/>
    <lineage>
        <taxon>Eukaryota</taxon>
        <taxon>Fungi</taxon>
        <taxon>Dikarya</taxon>
        <taxon>Ascomycota</taxon>
        <taxon>Pezizomycotina</taxon>
        <taxon>Dothideomycetes</taxon>
        <taxon>Pleosporomycetidae</taxon>
        <taxon>Pleosporales</taxon>
        <taxon>Corynesporascaceae</taxon>
        <taxon>Corynespora</taxon>
    </lineage>
</organism>
<accession>A0A2T2NWB0</accession>
<dbReference type="PANTHER" id="PTHR48081">
    <property type="entry name" value="AB HYDROLASE SUPERFAMILY PROTEIN C4A8.06C"/>
    <property type="match status" value="1"/>
</dbReference>
<sequence length="301" mass="33844">MTEEGVVEAADFSNVRKEDIRIPTRDGTSIRAVHYRPESSPPRPLLVYYFGGGWSFGWPEFKDLSFEKLIKELGFTVVAVDYRVAPECVFPKAAEDAWDSLEWAAKNASGLGADPSQGLIVWGTSAGGNLAAVVSHQAVDSKLSPPVTGVFLEIPLLVHPDAVPEQYKAYYNSYEDLRDMFILSRRDLNYFFDQYKPDPKSPLFSSLLWPTGHKNQPPTYFQLCGRDPLRDDGLIYEHLLSEECGVPTRLDMYQGVPHGAMDFIPTLSASKRASRDRMAGIKWLLDHNIRGKGIRPRTNYI</sequence>
<evidence type="ECO:0000259" key="2">
    <source>
        <dbReference type="Pfam" id="PF07859"/>
    </source>
</evidence>
<evidence type="ECO:0000313" key="3">
    <source>
        <dbReference type="EMBL" id="PSN69378.1"/>
    </source>
</evidence>